<dbReference type="Pfam" id="PF08240">
    <property type="entry name" value="ADH_N"/>
    <property type="match status" value="1"/>
</dbReference>
<dbReference type="InterPro" id="IPR057326">
    <property type="entry name" value="KR_dom"/>
</dbReference>
<dbReference type="PROSITE" id="PS00012">
    <property type="entry name" value="PHOSPHOPANTETHEINE"/>
    <property type="match status" value="1"/>
</dbReference>
<dbReference type="InterPro" id="IPR001227">
    <property type="entry name" value="Ac_transferase_dom_sf"/>
</dbReference>
<evidence type="ECO:0000256" key="3">
    <source>
        <dbReference type="ARBA" id="ARBA00022679"/>
    </source>
</evidence>
<dbReference type="InterPro" id="IPR016036">
    <property type="entry name" value="Malonyl_transacylase_ACP-bd"/>
</dbReference>
<dbReference type="Pfam" id="PF16197">
    <property type="entry name" value="KAsynt_C_assoc"/>
    <property type="match status" value="1"/>
</dbReference>
<dbReference type="Gene3D" id="3.90.180.10">
    <property type="entry name" value="Medium-chain alcohol dehydrogenases, catalytic domain"/>
    <property type="match status" value="1"/>
</dbReference>
<keyword evidence="5" id="KW-0511">Multifunctional enzyme</keyword>
<dbReference type="SUPFAM" id="SSF55048">
    <property type="entry name" value="Probable ACP-binding domain of malonyl-CoA ACP transacylase"/>
    <property type="match status" value="1"/>
</dbReference>
<organism evidence="11 12">
    <name type="scientific">Nonomuraea soli</name>
    <dbReference type="NCBI Taxonomy" id="1032476"/>
    <lineage>
        <taxon>Bacteria</taxon>
        <taxon>Bacillati</taxon>
        <taxon>Actinomycetota</taxon>
        <taxon>Actinomycetes</taxon>
        <taxon>Streptosporangiales</taxon>
        <taxon>Streptosporangiaceae</taxon>
        <taxon>Nonomuraea</taxon>
    </lineage>
</organism>
<dbReference type="Gene3D" id="3.40.366.10">
    <property type="entry name" value="Malonyl-Coenzyme A Acyl Carrier Protein, domain 2"/>
    <property type="match status" value="1"/>
</dbReference>
<dbReference type="SUPFAM" id="SSF52151">
    <property type="entry name" value="FabD/lysophospholipase-like"/>
    <property type="match status" value="1"/>
</dbReference>
<dbReference type="Pfam" id="PF02801">
    <property type="entry name" value="Ketoacyl-synt_C"/>
    <property type="match status" value="1"/>
</dbReference>
<keyword evidence="4" id="KW-0521">NADP</keyword>
<dbReference type="InterPro" id="IPR020806">
    <property type="entry name" value="PKS_PP-bd"/>
</dbReference>
<dbReference type="InterPro" id="IPR016035">
    <property type="entry name" value="Acyl_Trfase/lysoPLipase"/>
</dbReference>
<dbReference type="Gene3D" id="3.40.50.720">
    <property type="entry name" value="NAD(P)-binding Rossmann-like Domain"/>
    <property type="match status" value="3"/>
</dbReference>
<dbReference type="RefSeq" id="WP_181609622.1">
    <property type="nucleotide sequence ID" value="NZ_BAABAM010000006.1"/>
</dbReference>
<dbReference type="Gene3D" id="3.40.47.10">
    <property type="match status" value="1"/>
</dbReference>
<dbReference type="PANTHER" id="PTHR43775">
    <property type="entry name" value="FATTY ACID SYNTHASE"/>
    <property type="match status" value="1"/>
</dbReference>
<dbReference type="GO" id="GO:0031177">
    <property type="term" value="F:phosphopantetheine binding"/>
    <property type="evidence" value="ECO:0007669"/>
    <property type="project" value="InterPro"/>
</dbReference>
<dbReference type="PROSITE" id="PS50075">
    <property type="entry name" value="CARRIER"/>
    <property type="match status" value="1"/>
</dbReference>
<name>A0A7W0CH17_9ACTN</name>
<evidence type="ECO:0000259" key="8">
    <source>
        <dbReference type="PROSITE" id="PS50075"/>
    </source>
</evidence>
<dbReference type="InterPro" id="IPR050091">
    <property type="entry name" value="PKS_NRPS_Biosynth_Enz"/>
</dbReference>
<dbReference type="Gene3D" id="1.10.1200.10">
    <property type="entry name" value="ACP-like"/>
    <property type="match status" value="1"/>
</dbReference>
<accession>A0A7W0CH17</accession>
<dbReference type="GO" id="GO:0005737">
    <property type="term" value="C:cytoplasm"/>
    <property type="evidence" value="ECO:0007669"/>
    <property type="project" value="TreeGrafter"/>
</dbReference>
<dbReference type="Pfam" id="PF00550">
    <property type="entry name" value="PP-binding"/>
    <property type="match status" value="1"/>
</dbReference>
<dbReference type="PROSITE" id="PS00606">
    <property type="entry name" value="KS3_1"/>
    <property type="match status" value="1"/>
</dbReference>
<dbReference type="InterPro" id="IPR036291">
    <property type="entry name" value="NAD(P)-bd_dom_sf"/>
</dbReference>
<dbReference type="Pfam" id="PF00109">
    <property type="entry name" value="ketoacyl-synt"/>
    <property type="match status" value="1"/>
</dbReference>
<dbReference type="InterPro" id="IPR011032">
    <property type="entry name" value="GroES-like_sf"/>
</dbReference>
<dbReference type="FunFam" id="3.40.50.720:FF:000209">
    <property type="entry name" value="Polyketide synthase Pks12"/>
    <property type="match status" value="1"/>
</dbReference>
<dbReference type="InterPro" id="IPR014043">
    <property type="entry name" value="Acyl_transferase_dom"/>
</dbReference>
<feature type="region of interest" description="N-terminal hotdog fold" evidence="7">
    <location>
        <begin position="915"/>
        <end position="1030"/>
    </location>
</feature>
<dbReference type="SMART" id="SM00827">
    <property type="entry name" value="PKS_AT"/>
    <property type="match status" value="1"/>
</dbReference>
<feature type="active site" description="Proton donor; for dehydratase activity" evidence="7">
    <location>
        <position position="1113"/>
    </location>
</feature>
<dbReference type="Pfam" id="PF00698">
    <property type="entry name" value="Acyl_transf_1"/>
    <property type="match status" value="1"/>
</dbReference>
<dbReference type="InterPro" id="IPR006162">
    <property type="entry name" value="Ppantetheine_attach_site"/>
</dbReference>
<evidence type="ECO:0000256" key="2">
    <source>
        <dbReference type="ARBA" id="ARBA00022553"/>
    </source>
</evidence>
<protein>
    <submittedName>
        <fullName evidence="11">Acyl transferase domain-containing protein/acyl carrier protein</fullName>
    </submittedName>
</protein>
<dbReference type="SMART" id="SM00823">
    <property type="entry name" value="PKS_PP"/>
    <property type="match status" value="1"/>
</dbReference>
<dbReference type="InterPro" id="IPR049551">
    <property type="entry name" value="PKS_DH_C"/>
</dbReference>
<dbReference type="GO" id="GO:0006633">
    <property type="term" value="P:fatty acid biosynthetic process"/>
    <property type="evidence" value="ECO:0007669"/>
    <property type="project" value="InterPro"/>
</dbReference>
<evidence type="ECO:0000256" key="5">
    <source>
        <dbReference type="ARBA" id="ARBA00023268"/>
    </source>
</evidence>
<dbReference type="SUPFAM" id="SSF50129">
    <property type="entry name" value="GroES-like"/>
    <property type="match status" value="1"/>
</dbReference>
<dbReference type="InterPro" id="IPR009081">
    <property type="entry name" value="PP-bd_ACP"/>
</dbReference>
<dbReference type="SUPFAM" id="SSF47336">
    <property type="entry name" value="ACP-like"/>
    <property type="match status" value="1"/>
</dbReference>
<dbReference type="InterPro" id="IPR014031">
    <property type="entry name" value="Ketoacyl_synth_C"/>
</dbReference>
<dbReference type="PROSITE" id="PS52019">
    <property type="entry name" value="PKS_MFAS_DH"/>
    <property type="match status" value="1"/>
</dbReference>
<feature type="domain" description="PKS/mFAS DH" evidence="10">
    <location>
        <begin position="915"/>
        <end position="1204"/>
    </location>
</feature>
<keyword evidence="3 11" id="KW-0808">Transferase</keyword>
<dbReference type="PROSITE" id="PS52004">
    <property type="entry name" value="KS3_2"/>
    <property type="match status" value="1"/>
</dbReference>
<proteinExistence type="predicted"/>
<dbReference type="InterPro" id="IPR049900">
    <property type="entry name" value="PKS_mFAS_DH"/>
</dbReference>
<evidence type="ECO:0000313" key="11">
    <source>
        <dbReference type="EMBL" id="MBA2890840.1"/>
    </source>
</evidence>
<dbReference type="SUPFAM" id="SSF51735">
    <property type="entry name" value="NAD(P)-binding Rossmann-fold domains"/>
    <property type="match status" value="3"/>
</dbReference>
<dbReference type="Gene3D" id="3.10.129.110">
    <property type="entry name" value="Polyketide synthase dehydratase"/>
    <property type="match status" value="1"/>
</dbReference>
<evidence type="ECO:0000313" key="12">
    <source>
        <dbReference type="Proteomes" id="UP000530928"/>
    </source>
</evidence>
<feature type="domain" description="Ketosynthase family 3 (KS3)" evidence="9">
    <location>
        <begin position="35"/>
        <end position="458"/>
    </location>
</feature>
<dbReference type="Pfam" id="PF00107">
    <property type="entry name" value="ADH_zinc_N"/>
    <property type="match status" value="1"/>
</dbReference>
<sequence length="2042" mass="213852">MRRSTSQVTRIAELGEQRRAELDRKLTAFAGAVRGEPIAIVGAGCRFPGGVNSFGSLAKLLLDGVDAVTEVPATRWDVGRYYDPEPRTPGRTQSRWGGYLEDPAGFDAGYFGINPSEAEAMDPQHRVFLEVAWEALEHAGIRPRGLSGGRTGVFAGFCHADYLVRLADSGDIGSTYLATGITHSVGAGRVAYLLGVHGPVVAVDTACSTGLVTVHQAAQSLRTRECDVALAGAAVLHMDPKTAVSFSQWGMLSPSGRCRAFDADADGFVRSEGCGVVVLKRLGDALDAGDRILGVLRATAVNHDGRSNGLTAPSPVAQRDVIEQALTAASIDVEDVRLIEAHGPGTPIGDPIEFSALAATYATVPVPRALGSIKTNLGHTESASGVAGLLKVLVAMRARTIPANLHFRRWNPEIEPDGTGLFIPTAATPWPDGAEGPLLGSVSSFGLGGTNAHAIVESAPERAVRRPRTRPRGIFTVSGSTTAAAAETAGRVADWIENGGGTTPLADVGATLAALRDHRNARLAVVAGTRTELAERLRAAAREEIGSAIGTAAGTATRAKPMVWAFSGQGAQWARMGAALLTDPAFAAVVDELEPLIAAESGFSVRETLQAAEVVTGIDRVQPTLLVMQLGLAAMWRSYGATPAAVIGQSMGEVAAAVVAGALTPADGVKVICRRTRLMSRIAGAGAMASVELPRAEAERDLPDGVTVAVVSSPGTTVVAGDTAEIDRLVDLWEERDVPVRRISVDVASHSPQVDPVLDELAADLADLDPGRPRIAFYGTVLDDPRAVPDFDAAYWVANLRRPVQLADGVAAAAADGYQLFVELSPHPLITKNIEEICAHAGRSDATALGAMRRGEDPLTTVPAQIAAAHCAGAELDLTAWHPEGSLADAPPTAWNHTGFLVPVPRGGRRAGGGHPLLGAHADTPDGHRWSADVGIESLPWLGDHRVNGIPLFPTAGYVEMAFTAGSTAFAVPAERIEITDLRIPRALELDAHTRISTSVSADGGFRVRVLESEWETVATARLRVLDETPQTADMAGAAADEVVRLRASHAEPLDPDAVYAGLRARGVEHGPAFSGLTGLARDLEGGVLAEVRVPPVARSVGHDLRIHPGLFDSCLQASAAPLVTANGNAAVLPVGIDRIRLHAAQPSEGLCAARPTGFRLLSADGAVLLEAEGLRLAEPGPDDSRLLAVTWQETAPLPEPSESAGTGRWAVMAEDPGDPLAEALRSRLEAAEDTPGGVVYLAAPERGDQAERGRVLVEKAIEVIARFSDDAPRVWFVTRDAQPVLDGDGQSVAQSALRALIRSAGHEHPEMRVSHLDVDAGADVAAIVRELAADTPEDEVALRGGRRFVARLTPAPLQAGERRRIAATEEYVLACRTPGDLSSLEIRGASRREPGPGEVEVRMRAASLNYADVLNAMGLYKTVDGVPVPLGSDGAGVVVRVGPGVTRVTPGRRVALLAPGTLGSHVTAPETALMPVPDDFDDVTAAALPSVYATAWYGLVHCARIAFGETVLIHSATGGVGQAAIRIARASGARIIATAGSDLKRAYLREQGIEHVLDSRTLEFAGQVAEITGGEGVDIVLNTLTGAAQRAGLALLKVGGRFIELTKRDIYADNSIELTPFRRNITFASVDLGLVGQRRPADLGRVLSELAERFGSGELSALPVTARPLAQAADVFRTMAAADHLGKLVITMPDGPVEAWRADSPVARDASYIVTGGLGGIGLELLGYLAGNGAGRVVLNARSAPTPQAEQAIAGARATGCDVQVVRGDLADRAAELVEAATAGGLRLGGVAHAAAVVADATLLNAGIQLIERVWRPKVQGGWRLHEAVGDTPLDWWLNFSSGAGLLGMPGQGVYGAANAWLDGFTTWQRARGVPSVSIAWGAWAEVGAGTGMAARGYTMIDPADGIAAIDRLLRHDRARVAYLPCEPEVWRKEIPAVATAPFWSELAGADEAGGELAAPVGTTPPELERHLLTLLQGILKGVTVDPHVNLTDLGVDSLMSLELRGRIERSLGVRVPVKVLRTHETVAQLAVYLSERLASA</sequence>
<feature type="active site" description="Proton acceptor; for dehydratase activity" evidence="7">
    <location>
        <position position="945"/>
    </location>
</feature>
<feature type="domain" description="Carrier" evidence="8">
    <location>
        <begin position="1964"/>
        <end position="2039"/>
    </location>
</feature>
<dbReference type="SMART" id="SM00825">
    <property type="entry name" value="PKS_KS"/>
    <property type="match status" value="1"/>
</dbReference>
<dbReference type="InterPro" id="IPR018201">
    <property type="entry name" value="Ketoacyl_synth_AS"/>
</dbReference>
<keyword evidence="1" id="KW-0596">Phosphopantetheine</keyword>
<dbReference type="GO" id="GO:0004312">
    <property type="term" value="F:fatty acid synthase activity"/>
    <property type="evidence" value="ECO:0007669"/>
    <property type="project" value="TreeGrafter"/>
</dbReference>
<dbReference type="Gene3D" id="3.30.70.250">
    <property type="entry name" value="Malonyl-CoA ACP transacylase, ACP-binding"/>
    <property type="match status" value="1"/>
</dbReference>
<dbReference type="SUPFAM" id="SSF53901">
    <property type="entry name" value="Thiolase-like"/>
    <property type="match status" value="1"/>
</dbReference>
<evidence type="ECO:0000256" key="1">
    <source>
        <dbReference type="ARBA" id="ARBA00022450"/>
    </source>
</evidence>
<dbReference type="FunFam" id="3.40.47.10:FF:000019">
    <property type="entry name" value="Polyketide synthase type I"/>
    <property type="match status" value="1"/>
</dbReference>
<dbReference type="Pfam" id="PF14765">
    <property type="entry name" value="PS-DH"/>
    <property type="match status" value="1"/>
</dbReference>
<dbReference type="InterPro" id="IPR013149">
    <property type="entry name" value="ADH-like_C"/>
</dbReference>
<dbReference type="Pfam" id="PF21089">
    <property type="entry name" value="PKS_DH_N"/>
    <property type="match status" value="1"/>
</dbReference>
<evidence type="ECO:0000256" key="7">
    <source>
        <dbReference type="PROSITE-ProRule" id="PRU01363"/>
    </source>
</evidence>
<keyword evidence="6" id="KW-0012">Acyltransferase</keyword>
<dbReference type="InterPro" id="IPR020807">
    <property type="entry name" value="PKS_DH"/>
</dbReference>
<feature type="region of interest" description="C-terminal hotdog fold" evidence="7">
    <location>
        <begin position="1051"/>
        <end position="1204"/>
    </location>
</feature>
<dbReference type="CDD" id="cd05195">
    <property type="entry name" value="enoyl_red"/>
    <property type="match status" value="1"/>
</dbReference>
<dbReference type="InterPro" id="IPR042104">
    <property type="entry name" value="PKS_dehydratase_sf"/>
</dbReference>
<dbReference type="GO" id="GO:0016491">
    <property type="term" value="F:oxidoreductase activity"/>
    <property type="evidence" value="ECO:0007669"/>
    <property type="project" value="InterPro"/>
</dbReference>
<dbReference type="InterPro" id="IPR016039">
    <property type="entry name" value="Thiolase-like"/>
</dbReference>
<dbReference type="GO" id="GO:0071770">
    <property type="term" value="P:DIM/DIP cell wall layer assembly"/>
    <property type="evidence" value="ECO:0007669"/>
    <property type="project" value="TreeGrafter"/>
</dbReference>
<dbReference type="InterPro" id="IPR020841">
    <property type="entry name" value="PKS_Beta-ketoAc_synthase_dom"/>
</dbReference>
<dbReference type="GO" id="GO:0005886">
    <property type="term" value="C:plasma membrane"/>
    <property type="evidence" value="ECO:0007669"/>
    <property type="project" value="TreeGrafter"/>
</dbReference>
<evidence type="ECO:0000256" key="6">
    <source>
        <dbReference type="ARBA" id="ARBA00023315"/>
    </source>
</evidence>
<gene>
    <name evidence="11" type="ORF">HNR30_002181</name>
</gene>
<dbReference type="Proteomes" id="UP000530928">
    <property type="component" value="Unassembled WGS sequence"/>
</dbReference>
<dbReference type="InterPro" id="IPR032821">
    <property type="entry name" value="PKS_assoc"/>
</dbReference>
<dbReference type="InterPro" id="IPR014030">
    <property type="entry name" value="Ketoacyl_synth_N"/>
</dbReference>
<evidence type="ECO:0000256" key="4">
    <source>
        <dbReference type="ARBA" id="ARBA00022857"/>
    </source>
</evidence>
<keyword evidence="2" id="KW-0597">Phosphoprotein</keyword>
<reference evidence="11 12" key="1">
    <citation type="submission" date="2020-07" db="EMBL/GenBank/DDBJ databases">
        <title>Genomic Encyclopedia of Type Strains, Phase IV (KMG-IV): sequencing the most valuable type-strain genomes for metagenomic binning, comparative biology and taxonomic classification.</title>
        <authorList>
            <person name="Goeker M."/>
        </authorList>
    </citation>
    <scope>NUCLEOTIDE SEQUENCE [LARGE SCALE GENOMIC DNA]</scope>
    <source>
        <strain evidence="11 12">DSM 45533</strain>
    </source>
</reference>
<dbReference type="SMART" id="SM00822">
    <property type="entry name" value="PKS_KR"/>
    <property type="match status" value="1"/>
</dbReference>
<dbReference type="InterPro" id="IPR013154">
    <property type="entry name" value="ADH-like_N"/>
</dbReference>
<dbReference type="GO" id="GO:0004315">
    <property type="term" value="F:3-oxoacyl-[acyl-carrier-protein] synthase activity"/>
    <property type="evidence" value="ECO:0007669"/>
    <property type="project" value="InterPro"/>
</dbReference>
<dbReference type="PANTHER" id="PTHR43775:SF37">
    <property type="entry name" value="SI:DKEY-61P9.11"/>
    <property type="match status" value="1"/>
</dbReference>
<dbReference type="Pfam" id="PF08659">
    <property type="entry name" value="KR"/>
    <property type="match status" value="1"/>
</dbReference>
<keyword evidence="12" id="KW-1185">Reference proteome</keyword>
<evidence type="ECO:0000259" key="9">
    <source>
        <dbReference type="PROSITE" id="PS52004"/>
    </source>
</evidence>
<dbReference type="InterPro" id="IPR036736">
    <property type="entry name" value="ACP-like_sf"/>
</dbReference>
<dbReference type="InterPro" id="IPR020843">
    <property type="entry name" value="ER"/>
</dbReference>
<dbReference type="EMBL" id="JACDUR010000002">
    <property type="protein sequence ID" value="MBA2890840.1"/>
    <property type="molecule type" value="Genomic_DNA"/>
</dbReference>
<dbReference type="InterPro" id="IPR049552">
    <property type="entry name" value="PKS_DH_N"/>
</dbReference>
<dbReference type="SMART" id="SM00826">
    <property type="entry name" value="PKS_DH"/>
    <property type="match status" value="1"/>
</dbReference>
<comment type="caution">
    <text evidence="11">The sequence shown here is derived from an EMBL/GenBank/DDBJ whole genome shotgun (WGS) entry which is preliminary data.</text>
</comment>
<dbReference type="SMART" id="SM00829">
    <property type="entry name" value="PKS_ER"/>
    <property type="match status" value="1"/>
</dbReference>
<evidence type="ECO:0000259" key="10">
    <source>
        <dbReference type="PROSITE" id="PS52019"/>
    </source>
</evidence>
<dbReference type="CDD" id="cd00833">
    <property type="entry name" value="PKS"/>
    <property type="match status" value="1"/>
</dbReference>
<dbReference type="InterPro" id="IPR013968">
    <property type="entry name" value="PKS_KR"/>
</dbReference>